<keyword evidence="2" id="KW-0808">Transferase</keyword>
<dbReference type="AlphaFoldDB" id="A0A366D3U6"/>
<sequence length="147" mass="16623">MFVLVELRLATMEDSDLLLEWRNDVATRQASLSSAKVIKEAHLTWLQASLHNNDRCLWMAQLNDCAVGSCRADRQQEGWLLSWTIAPDMRGKGLAYPMVLAMLKTLTGPFFVQIKSDNLASVKVAEKAGFTCQEVKDEVLYFVREVD</sequence>
<gene>
    <name evidence="2" type="ORF">DFP76_102128</name>
</gene>
<protein>
    <submittedName>
        <fullName evidence="2">RimJ/RimL family protein N-acetyltransferase</fullName>
    </submittedName>
</protein>
<accession>A0A366D3U6</accession>
<reference evidence="2 3" key="1">
    <citation type="submission" date="2018-06" db="EMBL/GenBank/DDBJ databases">
        <title>Genomic Encyclopedia of Type Strains, Phase III (KMG-III): the genomes of soil and plant-associated and newly described type strains.</title>
        <authorList>
            <person name="Whitman W."/>
        </authorList>
    </citation>
    <scope>NUCLEOTIDE SEQUENCE [LARGE SCALE GENOMIC DNA]</scope>
    <source>
        <strain evidence="2 3">CECT 7732</strain>
    </source>
</reference>
<dbReference type="InterPro" id="IPR000182">
    <property type="entry name" value="GNAT_dom"/>
</dbReference>
<organism evidence="2 3">
    <name type="scientific">Marinomonas aquiplantarum</name>
    <dbReference type="NCBI Taxonomy" id="491951"/>
    <lineage>
        <taxon>Bacteria</taxon>
        <taxon>Pseudomonadati</taxon>
        <taxon>Pseudomonadota</taxon>
        <taxon>Gammaproteobacteria</taxon>
        <taxon>Oceanospirillales</taxon>
        <taxon>Oceanospirillaceae</taxon>
        <taxon>Marinomonas</taxon>
    </lineage>
</organism>
<evidence type="ECO:0000313" key="3">
    <source>
        <dbReference type="Proteomes" id="UP000252086"/>
    </source>
</evidence>
<dbReference type="PROSITE" id="PS51186">
    <property type="entry name" value="GNAT"/>
    <property type="match status" value="1"/>
</dbReference>
<dbReference type="OrthoDB" id="5358891at2"/>
<dbReference type="InterPro" id="IPR016181">
    <property type="entry name" value="Acyl_CoA_acyltransferase"/>
</dbReference>
<keyword evidence="3" id="KW-1185">Reference proteome</keyword>
<dbReference type="GO" id="GO:0016747">
    <property type="term" value="F:acyltransferase activity, transferring groups other than amino-acyl groups"/>
    <property type="evidence" value="ECO:0007669"/>
    <property type="project" value="InterPro"/>
</dbReference>
<evidence type="ECO:0000313" key="2">
    <source>
        <dbReference type="EMBL" id="RBO84731.1"/>
    </source>
</evidence>
<proteinExistence type="predicted"/>
<dbReference type="RefSeq" id="WP_113873375.1">
    <property type="nucleotide sequence ID" value="NZ_QNRF01000002.1"/>
</dbReference>
<comment type="caution">
    <text evidence="2">The sequence shown here is derived from an EMBL/GenBank/DDBJ whole genome shotgun (WGS) entry which is preliminary data.</text>
</comment>
<evidence type="ECO:0000259" key="1">
    <source>
        <dbReference type="PROSITE" id="PS51186"/>
    </source>
</evidence>
<dbReference type="EMBL" id="QNRF01000002">
    <property type="protein sequence ID" value="RBO84731.1"/>
    <property type="molecule type" value="Genomic_DNA"/>
</dbReference>
<dbReference type="Proteomes" id="UP000252086">
    <property type="component" value="Unassembled WGS sequence"/>
</dbReference>
<dbReference type="SUPFAM" id="SSF55729">
    <property type="entry name" value="Acyl-CoA N-acyltransferases (Nat)"/>
    <property type="match status" value="1"/>
</dbReference>
<feature type="domain" description="N-acetyltransferase" evidence="1">
    <location>
        <begin position="5"/>
        <end position="147"/>
    </location>
</feature>
<dbReference type="Pfam" id="PF13302">
    <property type="entry name" value="Acetyltransf_3"/>
    <property type="match status" value="1"/>
</dbReference>
<dbReference type="Gene3D" id="3.40.630.30">
    <property type="match status" value="1"/>
</dbReference>
<name>A0A366D3U6_9GAMM</name>